<evidence type="ECO:0000313" key="2">
    <source>
        <dbReference type="Proteomes" id="UP001603857"/>
    </source>
</evidence>
<dbReference type="Proteomes" id="UP001603857">
    <property type="component" value="Unassembled WGS sequence"/>
</dbReference>
<dbReference type="AlphaFoldDB" id="A0ABD1L6Q4"/>
<organism evidence="1 2">
    <name type="scientific">Flemingia macrophylla</name>
    <dbReference type="NCBI Taxonomy" id="520843"/>
    <lineage>
        <taxon>Eukaryota</taxon>
        <taxon>Viridiplantae</taxon>
        <taxon>Streptophyta</taxon>
        <taxon>Embryophyta</taxon>
        <taxon>Tracheophyta</taxon>
        <taxon>Spermatophyta</taxon>
        <taxon>Magnoliopsida</taxon>
        <taxon>eudicotyledons</taxon>
        <taxon>Gunneridae</taxon>
        <taxon>Pentapetalae</taxon>
        <taxon>rosids</taxon>
        <taxon>fabids</taxon>
        <taxon>Fabales</taxon>
        <taxon>Fabaceae</taxon>
        <taxon>Papilionoideae</taxon>
        <taxon>50 kb inversion clade</taxon>
        <taxon>NPAAA clade</taxon>
        <taxon>indigoferoid/millettioid clade</taxon>
        <taxon>Phaseoleae</taxon>
        <taxon>Flemingia</taxon>
    </lineage>
</organism>
<gene>
    <name evidence="1" type="ORF">Fmac_033071</name>
</gene>
<proteinExistence type="predicted"/>
<sequence length="65" mass="7310">MFLRVKKQFECKHFSKTASRGAKTCRRPRGCLAPWGANLAKNVAGVPSAKFRPVEFRPITLPTCF</sequence>
<evidence type="ECO:0000313" key="1">
    <source>
        <dbReference type="EMBL" id="KAL2319195.1"/>
    </source>
</evidence>
<comment type="caution">
    <text evidence="1">The sequence shown here is derived from an EMBL/GenBank/DDBJ whole genome shotgun (WGS) entry which is preliminary data.</text>
</comment>
<name>A0ABD1L6Q4_9FABA</name>
<protein>
    <submittedName>
        <fullName evidence="1">Uncharacterized protein</fullName>
    </submittedName>
</protein>
<keyword evidence="2" id="KW-1185">Reference proteome</keyword>
<dbReference type="EMBL" id="JBGMDY010000011">
    <property type="protein sequence ID" value="KAL2319195.1"/>
    <property type="molecule type" value="Genomic_DNA"/>
</dbReference>
<accession>A0ABD1L6Q4</accession>
<reference evidence="1 2" key="1">
    <citation type="submission" date="2024-08" db="EMBL/GenBank/DDBJ databases">
        <title>Insights into the chromosomal genome structure of Flemingia macrophylla.</title>
        <authorList>
            <person name="Ding Y."/>
            <person name="Zhao Y."/>
            <person name="Bi W."/>
            <person name="Wu M."/>
            <person name="Zhao G."/>
            <person name="Gong Y."/>
            <person name="Li W."/>
            <person name="Zhang P."/>
        </authorList>
    </citation>
    <scope>NUCLEOTIDE SEQUENCE [LARGE SCALE GENOMIC DNA]</scope>
    <source>
        <strain evidence="1">DYQJB</strain>
        <tissue evidence="1">Leaf</tissue>
    </source>
</reference>